<dbReference type="InterPro" id="IPR024107">
    <property type="entry name" value="Tyr-tRNA-ligase_bac_1"/>
</dbReference>
<dbReference type="FunFam" id="3.40.50.620:FF:000008">
    <property type="entry name" value="Tyrosine--tRNA ligase"/>
    <property type="match status" value="1"/>
</dbReference>
<dbReference type="SUPFAM" id="SSF52374">
    <property type="entry name" value="Nucleotidylyl transferase"/>
    <property type="match status" value="1"/>
</dbReference>
<dbReference type="GO" id="GO:0006437">
    <property type="term" value="P:tyrosyl-tRNA aminoacylation"/>
    <property type="evidence" value="ECO:0007669"/>
    <property type="project" value="UniProtKB-UniRule"/>
</dbReference>
<dbReference type="InterPro" id="IPR024088">
    <property type="entry name" value="Tyr-tRNA-ligase_bac-type"/>
</dbReference>
<dbReference type="InterPro" id="IPR002307">
    <property type="entry name" value="Tyr-tRNA-ligase"/>
</dbReference>
<keyword evidence="2 11" id="KW-0963">Cytoplasm</keyword>
<dbReference type="Gene3D" id="3.10.290.10">
    <property type="entry name" value="RNA-binding S4 domain"/>
    <property type="match status" value="1"/>
</dbReference>
<evidence type="ECO:0000256" key="12">
    <source>
        <dbReference type="PROSITE-ProRule" id="PRU00182"/>
    </source>
</evidence>
<dbReference type="OrthoDB" id="9804243at2"/>
<keyword evidence="3 11" id="KW-0436">Ligase</keyword>
<comment type="function">
    <text evidence="11">Catalyzes the attachment of tyrosine to tRNA(Tyr) in a two-step reaction: tyrosine is first activated by ATP to form Tyr-AMP and then transferred to the acceptor end of tRNA(Tyr).</text>
</comment>
<dbReference type="EC" id="6.1.1.1" evidence="11"/>
<keyword evidence="5 11" id="KW-0067">ATP-binding</keyword>
<evidence type="ECO:0000256" key="8">
    <source>
        <dbReference type="ARBA" id="ARBA00023146"/>
    </source>
</evidence>
<feature type="short sequence motif" description="'HIGH' region" evidence="11">
    <location>
        <begin position="44"/>
        <end position="53"/>
    </location>
</feature>
<evidence type="ECO:0000256" key="9">
    <source>
        <dbReference type="ARBA" id="ARBA00048248"/>
    </source>
</evidence>
<evidence type="ECO:0000256" key="11">
    <source>
        <dbReference type="HAMAP-Rule" id="MF_02006"/>
    </source>
</evidence>
<dbReference type="GO" id="GO:0004831">
    <property type="term" value="F:tyrosine-tRNA ligase activity"/>
    <property type="evidence" value="ECO:0007669"/>
    <property type="project" value="UniProtKB-UniRule"/>
</dbReference>
<evidence type="ECO:0000256" key="10">
    <source>
        <dbReference type="ARBA" id="ARBA00060965"/>
    </source>
</evidence>
<comment type="subcellular location">
    <subcellularLocation>
        <location evidence="1 11">Cytoplasm</location>
    </subcellularLocation>
</comment>
<dbReference type="RefSeq" id="WP_149820812.1">
    <property type="nucleotide sequence ID" value="NZ_VUOA01000036.1"/>
</dbReference>
<dbReference type="InterPro" id="IPR002305">
    <property type="entry name" value="aa-tRNA-synth_Ic"/>
</dbReference>
<dbReference type="PRINTS" id="PR01040">
    <property type="entry name" value="TRNASYNTHTYR"/>
</dbReference>
<feature type="binding site" evidence="11">
    <location>
        <position position="181"/>
    </location>
    <ligand>
        <name>L-tyrosine</name>
        <dbReference type="ChEBI" id="CHEBI:58315"/>
    </ligand>
</feature>
<dbReference type="GO" id="GO:0042803">
    <property type="term" value="F:protein homodimerization activity"/>
    <property type="evidence" value="ECO:0007669"/>
    <property type="project" value="UniProtKB-ARBA"/>
</dbReference>
<evidence type="ECO:0000256" key="5">
    <source>
        <dbReference type="ARBA" id="ARBA00022840"/>
    </source>
</evidence>
<dbReference type="PANTHER" id="PTHR11766:SF0">
    <property type="entry name" value="TYROSINE--TRNA LIGASE, MITOCHONDRIAL"/>
    <property type="match status" value="1"/>
</dbReference>
<keyword evidence="6 12" id="KW-0694">RNA-binding</keyword>
<proteinExistence type="inferred from homology"/>
<evidence type="ECO:0000256" key="6">
    <source>
        <dbReference type="ARBA" id="ARBA00022884"/>
    </source>
</evidence>
<evidence type="ECO:0000313" key="13">
    <source>
        <dbReference type="EMBL" id="KAA2235279.1"/>
    </source>
</evidence>
<sequence>MTTPSSAFLATLTERGFIHQASDSAGIDALAAKGELTTYVGYDCTAPSLHVGHLLSIMMLHWLQATGAGRPIVLMGGGTTRVGDPSGRDETRRILTPEQIDANKDEIKKTFGPFIRFGSDGHDAVMADNAEWLTKLNYIEFLRDVGRHFSVNQMLTFDSVRLRLDREQPLSFIEFNYMILQAYDFVELSKRYGCRLQMGGSDQWGNIVNGMDLGRRMGAPQLFALTCPLLTTASGAKMGKTAAGAVWLNPGLLSPYDYWQFWRNTEDADVERFLKLFTTLPTGEIARLAALDGAEINEAKKVLATEATALLHGRAAADAAAETARQTFEQGALAESLPTVEVARAALDGGIGVLAAFGPDHAALVPSTSEARRQVKSGGLRVNDQPVTDERATLSASDLTPEGVIKLSFGKKKHVLLRAV</sequence>
<feature type="binding site" evidence="11">
    <location>
        <position position="39"/>
    </location>
    <ligand>
        <name>L-tyrosine</name>
        <dbReference type="ChEBI" id="CHEBI:58315"/>
    </ligand>
</feature>
<dbReference type="CDD" id="cd00805">
    <property type="entry name" value="TyrRS_core"/>
    <property type="match status" value="1"/>
</dbReference>
<dbReference type="SUPFAM" id="SSF55174">
    <property type="entry name" value="Alpha-L RNA-binding motif"/>
    <property type="match status" value="1"/>
</dbReference>
<keyword evidence="4 11" id="KW-0547">Nucleotide-binding</keyword>
<dbReference type="AlphaFoldDB" id="A0A5B2VAA2"/>
<dbReference type="EMBL" id="VUOA01000036">
    <property type="protein sequence ID" value="KAA2235279.1"/>
    <property type="molecule type" value="Genomic_DNA"/>
</dbReference>
<dbReference type="InterPro" id="IPR036986">
    <property type="entry name" value="S4_RNA-bd_sf"/>
</dbReference>
<keyword evidence="7 11" id="KW-0648">Protein biosynthesis</keyword>
<accession>A0A5B2VAA2</accession>
<dbReference type="HAMAP" id="MF_02006">
    <property type="entry name" value="Tyr_tRNA_synth_type1"/>
    <property type="match status" value="1"/>
</dbReference>
<gene>
    <name evidence="11" type="primary">tyrS</name>
    <name evidence="13" type="ORF">F0L46_19875</name>
</gene>
<feature type="binding site" evidence="11">
    <location>
        <position position="240"/>
    </location>
    <ligand>
        <name>ATP</name>
        <dbReference type="ChEBI" id="CHEBI:30616"/>
    </ligand>
</feature>
<dbReference type="NCBIfam" id="TIGR00234">
    <property type="entry name" value="tyrS"/>
    <property type="match status" value="1"/>
</dbReference>
<dbReference type="CDD" id="cd00165">
    <property type="entry name" value="S4"/>
    <property type="match status" value="1"/>
</dbReference>
<comment type="similarity">
    <text evidence="10 11">Belongs to the class-I aminoacyl-tRNA synthetase family. TyrS type 1 subfamily.</text>
</comment>
<dbReference type="PANTHER" id="PTHR11766">
    <property type="entry name" value="TYROSYL-TRNA SYNTHETASE"/>
    <property type="match status" value="1"/>
</dbReference>
<evidence type="ECO:0000256" key="3">
    <source>
        <dbReference type="ARBA" id="ARBA00022598"/>
    </source>
</evidence>
<evidence type="ECO:0000256" key="1">
    <source>
        <dbReference type="ARBA" id="ARBA00004496"/>
    </source>
</evidence>
<reference evidence="13 14" key="1">
    <citation type="submission" date="2019-09" db="EMBL/GenBank/DDBJ databases">
        <title>Salinarimonas rosea gen. nov., sp. nov., a new member of the a-2 subgroup of the Proteobacteria.</title>
        <authorList>
            <person name="Liu J."/>
        </authorList>
    </citation>
    <scope>NUCLEOTIDE SEQUENCE [LARGE SCALE GENOMIC DNA]</scope>
    <source>
        <strain evidence="13 14">BN140002</strain>
    </source>
</reference>
<feature type="binding site" evidence="11">
    <location>
        <position position="177"/>
    </location>
    <ligand>
        <name>L-tyrosine</name>
        <dbReference type="ChEBI" id="CHEBI:58315"/>
    </ligand>
</feature>
<dbReference type="GO" id="GO:0003723">
    <property type="term" value="F:RNA binding"/>
    <property type="evidence" value="ECO:0007669"/>
    <property type="project" value="UniProtKB-KW"/>
</dbReference>
<dbReference type="Gene3D" id="1.10.240.10">
    <property type="entry name" value="Tyrosyl-Transfer RNA Synthetase"/>
    <property type="match status" value="1"/>
</dbReference>
<evidence type="ECO:0000256" key="2">
    <source>
        <dbReference type="ARBA" id="ARBA00022490"/>
    </source>
</evidence>
<organism evidence="13 14">
    <name type="scientific">Salinarimonas soli</name>
    <dbReference type="NCBI Taxonomy" id="1638099"/>
    <lineage>
        <taxon>Bacteria</taxon>
        <taxon>Pseudomonadati</taxon>
        <taxon>Pseudomonadota</taxon>
        <taxon>Alphaproteobacteria</taxon>
        <taxon>Hyphomicrobiales</taxon>
        <taxon>Salinarimonadaceae</taxon>
        <taxon>Salinarimonas</taxon>
    </lineage>
</organism>
<protein>
    <recommendedName>
        <fullName evidence="11">Tyrosine--tRNA ligase</fullName>
        <ecNumber evidence="11">6.1.1.1</ecNumber>
    </recommendedName>
    <alternativeName>
        <fullName evidence="11">Tyrosyl-tRNA synthetase</fullName>
        <shortName evidence="11">TyrRS</shortName>
    </alternativeName>
</protein>
<dbReference type="GO" id="GO:0005829">
    <property type="term" value="C:cytosol"/>
    <property type="evidence" value="ECO:0007669"/>
    <property type="project" value="TreeGrafter"/>
</dbReference>
<evidence type="ECO:0000256" key="4">
    <source>
        <dbReference type="ARBA" id="ARBA00022741"/>
    </source>
</evidence>
<dbReference type="Pfam" id="PF00579">
    <property type="entry name" value="tRNA-synt_1b"/>
    <property type="match status" value="1"/>
</dbReference>
<evidence type="ECO:0000313" key="14">
    <source>
        <dbReference type="Proteomes" id="UP000323142"/>
    </source>
</evidence>
<comment type="subunit">
    <text evidence="11">Homodimer.</text>
</comment>
<dbReference type="InterPro" id="IPR014729">
    <property type="entry name" value="Rossmann-like_a/b/a_fold"/>
</dbReference>
<dbReference type="Proteomes" id="UP000323142">
    <property type="component" value="Unassembled WGS sequence"/>
</dbReference>
<comment type="caution">
    <text evidence="13">The sequence shown here is derived from an EMBL/GenBank/DDBJ whole genome shotgun (WGS) entry which is preliminary data.</text>
</comment>
<dbReference type="PROSITE" id="PS50889">
    <property type="entry name" value="S4"/>
    <property type="match status" value="1"/>
</dbReference>
<feature type="short sequence motif" description="'KMSKS' region" evidence="11">
    <location>
        <begin position="237"/>
        <end position="241"/>
    </location>
</feature>
<dbReference type="GO" id="GO:0005524">
    <property type="term" value="F:ATP binding"/>
    <property type="evidence" value="ECO:0007669"/>
    <property type="project" value="UniProtKB-UniRule"/>
</dbReference>
<dbReference type="Gene3D" id="3.40.50.620">
    <property type="entry name" value="HUPs"/>
    <property type="match status" value="1"/>
</dbReference>
<reference evidence="13 14" key="2">
    <citation type="submission" date="2019-09" db="EMBL/GenBank/DDBJ databases">
        <authorList>
            <person name="Jin C."/>
        </authorList>
    </citation>
    <scope>NUCLEOTIDE SEQUENCE [LARGE SCALE GENOMIC DNA]</scope>
    <source>
        <strain evidence="13 14">BN140002</strain>
    </source>
</reference>
<keyword evidence="14" id="KW-1185">Reference proteome</keyword>
<dbReference type="FunFam" id="1.10.240.10:FF:000001">
    <property type="entry name" value="Tyrosine--tRNA ligase"/>
    <property type="match status" value="1"/>
</dbReference>
<evidence type="ECO:0000256" key="7">
    <source>
        <dbReference type="ARBA" id="ARBA00022917"/>
    </source>
</evidence>
<comment type="catalytic activity">
    <reaction evidence="9 11">
        <text>tRNA(Tyr) + L-tyrosine + ATP = L-tyrosyl-tRNA(Tyr) + AMP + diphosphate + H(+)</text>
        <dbReference type="Rhea" id="RHEA:10220"/>
        <dbReference type="Rhea" id="RHEA-COMP:9706"/>
        <dbReference type="Rhea" id="RHEA-COMP:9707"/>
        <dbReference type="ChEBI" id="CHEBI:15378"/>
        <dbReference type="ChEBI" id="CHEBI:30616"/>
        <dbReference type="ChEBI" id="CHEBI:33019"/>
        <dbReference type="ChEBI" id="CHEBI:58315"/>
        <dbReference type="ChEBI" id="CHEBI:78442"/>
        <dbReference type="ChEBI" id="CHEBI:78536"/>
        <dbReference type="ChEBI" id="CHEBI:456215"/>
        <dbReference type="EC" id="6.1.1.1"/>
    </reaction>
</comment>
<keyword evidence="8 11" id="KW-0030">Aminoacyl-tRNA synthetase</keyword>
<name>A0A5B2VAA2_9HYPH</name>